<dbReference type="PANTHER" id="PTHR43252">
    <property type="entry name" value="TRANSCRIPTIONAL REGULATOR YQJI"/>
    <property type="match status" value="1"/>
</dbReference>
<dbReference type="Pfam" id="PF03551">
    <property type="entry name" value="PadR"/>
    <property type="match status" value="1"/>
</dbReference>
<gene>
    <name evidence="3" type="ORF">GCM10009819_09030</name>
</gene>
<dbReference type="SUPFAM" id="SSF46785">
    <property type="entry name" value="Winged helix' DNA-binding domain"/>
    <property type="match status" value="1"/>
</dbReference>
<dbReference type="RefSeq" id="WP_344369770.1">
    <property type="nucleotide sequence ID" value="NZ_BAAAPW010000001.1"/>
</dbReference>
<protein>
    <recommendedName>
        <fullName evidence="2">Transcription regulator PadR N-terminal domain-containing protein</fullName>
    </recommendedName>
</protein>
<feature type="region of interest" description="Disordered" evidence="1">
    <location>
        <begin position="191"/>
        <end position="210"/>
    </location>
</feature>
<dbReference type="PANTHER" id="PTHR43252:SF4">
    <property type="entry name" value="TRANSCRIPTIONAL REGULATORY PROTEIN"/>
    <property type="match status" value="1"/>
</dbReference>
<evidence type="ECO:0000256" key="1">
    <source>
        <dbReference type="SAM" id="MobiDB-lite"/>
    </source>
</evidence>
<accession>A0ABN2U2F3</accession>
<keyword evidence="4" id="KW-1185">Reference proteome</keyword>
<feature type="domain" description="Transcription regulator PadR N-terminal" evidence="2">
    <location>
        <begin position="7"/>
        <end position="80"/>
    </location>
</feature>
<dbReference type="EMBL" id="BAAAPW010000001">
    <property type="protein sequence ID" value="GAA2027773.1"/>
    <property type="molecule type" value="Genomic_DNA"/>
</dbReference>
<reference evidence="3 4" key="1">
    <citation type="journal article" date="2019" name="Int. J. Syst. Evol. Microbiol.">
        <title>The Global Catalogue of Microorganisms (GCM) 10K type strain sequencing project: providing services to taxonomists for standard genome sequencing and annotation.</title>
        <authorList>
            <consortium name="The Broad Institute Genomics Platform"/>
            <consortium name="The Broad Institute Genome Sequencing Center for Infectious Disease"/>
            <person name="Wu L."/>
            <person name="Ma J."/>
        </authorList>
    </citation>
    <scope>NUCLEOTIDE SEQUENCE [LARGE SCALE GENOMIC DNA]</scope>
    <source>
        <strain evidence="3 4">JCM 15672</strain>
    </source>
</reference>
<dbReference type="Proteomes" id="UP001501196">
    <property type="component" value="Unassembled WGS sequence"/>
</dbReference>
<dbReference type="Gene3D" id="1.10.10.10">
    <property type="entry name" value="Winged helix-like DNA-binding domain superfamily/Winged helix DNA-binding domain"/>
    <property type="match status" value="1"/>
</dbReference>
<comment type="caution">
    <text evidence="3">The sequence shown here is derived from an EMBL/GenBank/DDBJ whole genome shotgun (WGS) entry which is preliminary data.</text>
</comment>
<evidence type="ECO:0000313" key="4">
    <source>
        <dbReference type="Proteomes" id="UP001501196"/>
    </source>
</evidence>
<evidence type="ECO:0000313" key="3">
    <source>
        <dbReference type="EMBL" id="GAA2027773.1"/>
    </source>
</evidence>
<dbReference type="InterPro" id="IPR005149">
    <property type="entry name" value="Tscrpt_reg_PadR_N"/>
</dbReference>
<evidence type="ECO:0000259" key="2">
    <source>
        <dbReference type="Pfam" id="PF03551"/>
    </source>
</evidence>
<dbReference type="InterPro" id="IPR036388">
    <property type="entry name" value="WH-like_DNA-bd_sf"/>
</dbReference>
<organism evidence="3 4">
    <name type="scientific">Agromyces tropicus</name>
    <dbReference type="NCBI Taxonomy" id="555371"/>
    <lineage>
        <taxon>Bacteria</taxon>
        <taxon>Bacillati</taxon>
        <taxon>Actinomycetota</taxon>
        <taxon>Actinomycetes</taxon>
        <taxon>Micrococcales</taxon>
        <taxon>Microbacteriaceae</taxon>
        <taxon>Agromyces</taxon>
    </lineage>
</organism>
<proteinExistence type="predicted"/>
<sequence>MKFENVLLGLLAMKPLHGYELMKWLDTEGQFLRSNTHHSQIYRELGRMVTNGLVEFHVDAREGRPDAKVYRITEIGRDALLEWVHSPYQPTSRFQDADFNARFIFTAQLDPAAAIVVIDTELEYRRAQVLRSRTRSLTMSDPDPIAEVDLGRAERIGLAMHEFGKEAVDRWMDWLVEMRAALVAELADADADGDGSEASVTARQAEEAGA</sequence>
<dbReference type="InterPro" id="IPR036390">
    <property type="entry name" value="WH_DNA-bd_sf"/>
</dbReference>
<name>A0ABN2U2F3_9MICO</name>